<evidence type="ECO:0000313" key="5">
    <source>
        <dbReference type="Proteomes" id="UP001480595"/>
    </source>
</evidence>
<reference evidence="4 5" key="1">
    <citation type="submission" date="2023-01" db="EMBL/GenBank/DDBJ databases">
        <title>Analysis of 21 Apiospora genomes using comparative genomics revels a genus with tremendous synthesis potential of carbohydrate active enzymes and secondary metabolites.</title>
        <authorList>
            <person name="Sorensen T."/>
        </authorList>
    </citation>
    <scope>NUCLEOTIDE SEQUENCE [LARGE SCALE GENOMIC DNA]</scope>
    <source>
        <strain evidence="4 5">CBS 135458</strain>
    </source>
</reference>
<feature type="domain" description="Rhamnogalacturonase A/B/Epimerase-like pectate lyase" evidence="3">
    <location>
        <begin position="412"/>
        <end position="482"/>
    </location>
</feature>
<evidence type="ECO:0000256" key="1">
    <source>
        <dbReference type="SAM" id="MobiDB-lite"/>
    </source>
</evidence>
<feature type="compositionally biased region" description="Gly residues" evidence="1">
    <location>
        <begin position="783"/>
        <end position="803"/>
    </location>
</feature>
<dbReference type="Pfam" id="PF12708">
    <property type="entry name" value="Pect-lyase_RHGA_epim"/>
    <property type="match status" value="2"/>
</dbReference>
<evidence type="ECO:0000259" key="3">
    <source>
        <dbReference type="Pfam" id="PF12708"/>
    </source>
</evidence>
<dbReference type="RefSeq" id="XP_066715679.1">
    <property type="nucleotide sequence ID" value="XM_066858737.1"/>
</dbReference>
<dbReference type="Gene3D" id="2.160.20.10">
    <property type="entry name" value="Single-stranded right-handed beta-helix, Pectin lyase-like"/>
    <property type="match status" value="2"/>
</dbReference>
<accession>A0ABR1V0H1</accession>
<feature type="chain" id="PRO_5047327220" description="Rhamnogalacturonase A/B/Epimerase-like pectate lyase domain-containing protein" evidence="2">
    <location>
        <begin position="23"/>
        <end position="950"/>
    </location>
</feature>
<gene>
    <name evidence="4" type="ORF">PG994_007328</name>
</gene>
<dbReference type="PANTHER" id="PTHR31339">
    <property type="entry name" value="PECTIN LYASE-RELATED"/>
    <property type="match status" value="1"/>
</dbReference>
<feature type="compositionally biased region" description="Gly residues" evidence="1">
    <location>
        <begin position="883"/>
        <end position="924"/>
    </location>
</feature>
<protein>
    <recommendedName>
        <fullName evidence="3">Rhamnogalacturonase A/B/Epimerase-like pectate lyase domain-containing protein</fullName>
    </recommendedName>
</protein>
<dbReference type="Proteomes" id="UP001480595">
    <property type="component" value="Unassembled WGS sequence"/>
</dbReference>
<sequence>MGLANFLTASALALSLLSPTLAVPTTSALEVRQADSSYWVSSIKRQGTVPFGKADSKVFRNVKDYGAVGDGKTDDTAAINKAIQDGSDRCIMKCDSRTNAPALVYFPSGTYMVSSPIIQSYYTQFVGDAVNLPTLKATSSFKGMAVIDADPYIEGLDSVNWYVNQNNFFRQIRNFVIDITALPPSEGAGIHWQVAQATSLQNIVFNSNPDKSEANQQKGIFMDNGSGGFMADLTFNGGGYGAFFGSQQFTTRNMTFNNCNTAIFLNWNWLWAIQDVKINNCKVGIDMASGTETNIQTGSLMLMDSKISGTPVGIKTLYRPDNTMTNNTLVLDNVDMSEGVQTAIQFAGDNSTVLAGNKKIDSFAQGRDYSSGTGKAMQAAKSAIPVPNGLKKDGKVFTRTKPQYEGVPASSFVSMKSSGAKGDGQTDDTAAIQKVFDSVKEGQVVYFDHGAYLVQDTIKVPKNIKITGEMWPMIMAAGTKFNDESKPTAVFQVGEPGDVGTVEMSDLIFQTKGPQAGAILVQWNLAGSEPGAAGLWDVHFRVGGTAGTELQSDTCSKNPNATHPADTKCIGSFMMFHATETASVYVENCWFWVADHELDLDDHNQIDIYNGRGVLIESQKPVWFWGTASEHSQMYNYQITNAQNLWMSCIQTETAYMQGNPDATTPFKVNQNFHDPDFSNCDGSSEGCKRTWGVRVMNSSDIFVYGAGLYSFFENYGQDCLKTNSCQQNMVSIEKSSVHMYGLSTKASVNMLTVDGKSVALDKDNRNTFCAAIAKYESNGGPAGGAAPGAAPGGGSSGGGSSSGGSSSQAPKPSTPAQTQPGSSSAPSAPIASAPAPSQGSGSGSAPASNPVPATTPKPSAGTQGSQPQAPQPSETTIPIPSGSGGSRSGGSGSGSSGSEGSGSGSSGSGGAGSGSSGSGGAGSGAPAPSPFYVTVTATVTAQGACGTSS</sequence>
<name>A0ABR1V0H1_9PEZI</name>
<dbReference type="InterPro" id="IPR051801">
    <property type="entry name" value="GH28_Enzymes"/>
</dbReference>
<feature type="compositionally biased region" description="Low complexity" evidence="1">
    <location>
        <begin position="816"/>
        <end position="853"/>
    </location>
</feature>
<keyword evidence="5" id="KW-1185">Reference proteome</keyword>
<evidence type="ECO:0000256" key="2">
    <source>
        <dbReference type="SAM" id="SignalP"/>
    </source>
</evidence>
<keyword evidence="2" id="KW-0732">Signal</keyword>
<dbReference type="CDD" id="cd23668">
    <property type="entry name" value="GH55_beta13glucanase-like"/>
    <property type="match status" value="1"/>
</dbReference>
<comment type="caution">
    <text evidence="4">The sequence shown here is derived from an EMBL/GenBank/DDBJ whole genome shotgun (WGS) entry which is preliminary data.</text>
</comment>
<dbReference type="InterPro" id="IPR024535">
    <property type="entry name" value="RHGA/B-epi-like_pectate_lyase"/>
</dbReference>
<dbReference type="InterPro" id="IPR012334">
    <property type="entry name" value="Pectin_lyas_fold"/>
</dbReference>
<dbReference type="InterPro" id="IPR011050">
    <property type="entry name" value="Pectin_lyase_fold/virulence"/>
</dbReference>
<feature type="signal peptide" evidence="2">
    <location>
        <begin position="1"/>
        <end position="22"/>
    </location>
</feature>
<evidence type="ECO:0000313" key="4">
    <source>
        <dbReference type="EMBL" id="KAK8064690.1"/>
    </source>
</evidence>
<organism evidence="4 5">
    <name type="scientific">Apiospora phragmitis</name>
    <dbReference type="NCBI Taxonomy" id="2905665"/>
    <lineage>
        <taxon>Eukaryota</taxon>
        <taxon>Fungi</taxon>
        <taxon>Dikarya</taxon>
        <taxon>Ascomycota</taxon>
        <taxon>Pezizomycotina</taxon>
        <taxon>Sordariomycetes</taxon>
        <taxon>Xylariomycetidae</taxon>
        <taxon>Amphisphaeriales</taxon>
        <taxon>Apiosporaceae</taxon>
        <taxon>Apiospora</taxon>
    </lineage>
</organism>
<feature type="domain" description="Rhamnogalacturonase A/B/Epimerase-like pectate lyase" evidence="3">
    <location>
        <begin position="59"/>
        <end position="286"/>
    </location>
</feature>
<dbReference type="EMBL" id="JAQQWL010000007">
    <property type="protein sequence ID" value="KAK8064690.1"/>
    <property type="molecule type" value="Genomic_DNA"/>
</dbReference>
<dbReference type="PANTHER" id="PTHR31339:SF9">
    <property type="entry name" value="PLASMIN AND FIBRONECTIN-BINDING PROTEIN A"/>
    <property type="match status" value="1"/>
</dbReference>
<proteinExistence type="predicted"/>
<feature type="compositionally biased region" description="Polar residues" evidence="1">
    <location>
        <begin position="857"/>
        <end position="879"/>
    </location>
</feature>
<feature type="region of interest" description="Disordered" evidence="1">
    <location>
        <begin position="783"/>
        <end position="931"/>
    </location>
</feature>
<dbReference type="GeneID" id="92091800"/>
<dbReference type="SUPFAM" id="SSF51126">
    <property type="entry name" value="Pectin lyase-like"/>
    <property type="match status" value="2"/>
</dbReference>